<dbReference type="EnsemblPlants" id="PGSC0003DMT400062845">
    <property type="protein sequence ID" value="PGSC0003DMT400062845"/>
    <property type="gene ID" value="PGSC0003DMG402024463"/>
</dbReference>
<keyword evidence="2" id="KW-1185">Reference proteome</keyword>
<reference evidence="1" key="2">
    <citation type="submission" date="2015-06" db="UniProtKB">
        <authorList>
            <consortium name="EnsemblPlants"/>
        </authorList>
    </citation>
    <scope>IDENTIFICATION</scope>
    <source>
        <strain evidence="1">DM1-3 516 R44</strain>
    </source>
</reference>
<dbReference type="Proteomes" id="UP000011115">
    <property type="component" value="Unassembled WGS sequence"/>
</dbReference>
<protein>
    <submittedName>
        <fullName evidence="1">Uncharacterized protein</fullName>
    </submittedName>
</protein>
<organism evidence="1 2">
    <name type="scientific">Solanum tuberosum</name>
    <name type="common">Potato</name>
    <dbReference type="NCBI Taxonomy" id="4113"/>
    <lineage>
        <taxon>Eukaryota</taxon>
        <taxon>Viridiplantae</taxon>
        <taxon>Streptophyta</taxon>
        <taxon>Embryophyta</taxon>
        <taxon>Tracheophyta</taxon>
        <taxon>Spermatophyta</taxon>
        <taxon>Magnoliopsida</taxon>
        <taxon>eudicotyledons</taxon>
        <taxon>Gunneridae</taxon>
        <taxon>Pentapetalae</taxon>
        <taxon>asterids</taxon>
        <taxon>lamiids</taxon>
        <taxon>Solanales</taxon>
        <taxon>Solanaceae</taxon>
        <taxon>Solanoideae</taxon>
        <taxon>Solaneae</taxon>
        <taxon>Solanum</taxon>
    </lineage>
</organism>
<dbReference type="PaxDb" id="4113-PGSC0003DMT400062845"/>
<evidence type="ECO:0000313" key="1">
    <source>
        <dbReference type="EnsemblPlants" id="PGSC0003DMT400062845"/>
    </source>
</evidence>
<sequence length="63" mass="7391">MVMNFKTDSLRPKKNTWKKAQEKVVEAHLSEIQLCEQIPYAIQRKISAVIQSTKKWNFVSDEP</sequence>
<accession>M1C9L9</accession>
<reference evidence="2" key="1">
    <citation type="journal article" date="2011" name="Nature">
        <title>Genome sequence and analysis of the tuber crop potato.</title>
        <authorList>
            <consortium name="The Potato Genome Sequencing Consortium"/>
        </authorList>
    </citation>
    <scope>NUCLEOTIDE SEQUENCE [LARGE SCALE GENOMIC DNA]</scope>
    <source>
        <strain evidence="2">cv. DM1-3 516 R44</strain>
    </source>
</reference>
<dbReference type="AlphaFoldDB" id="M1C9L9"/>
<dbReference type="InParanoid" id="M1C9L9"/>
<dbReference type="Gramene" id="PGSC0003DMT400062845">
    <property type="protein sequence ID" value="PGSC0003DMT400062845"/>
    <property type="gene ID" value="PGSC0003DMG402024463"/>
</dbReference>
<proteinExistence type="predicted"/>
<name>M1C9L9_SOLTU</name>
<dbReference type="HOGENOM" id="CLU_2890244_0_0_1"/>
<evidence type="ECO:0000313" key="2">
    <source>
        <dbReference type="Proteomes" id="UP000011115"/>
    </source>
</evidence>